<keyword evidence="26" id="KW-1185">Reference proteome</keyword>
<dbReference type="CDD" id="cd09601">
    <property type="entry name" value="M1_APN-Q_like"/>
    <property type="match status" value="2"/>
</dbReference>
<dbReference type="InterPro" id="IPR050344">
    <property type="entry name" value="Peptidase_M1_aminopeptidases"/>
</dbReference>
<evidence type="ECO:0000256" key="6">
    <source>
        <dbReference type="ARBA" id="ARBA00022670"/>
    </source>
</evidence>
<dbReference type="GO" id="GO:0008270">
    <property type="term" value="F:zinc ion binding"/>
    <property type="evidence" value="ECO:0007669"/>
    <property type="project" value="InterPro"/>
</dbReference>
<keyword evidence="8 19" id="KW-0479">Metal-binding</keyword>
<keyword evidence="16" id="KW-0325">Glycoprotein</keyword>
<dbReference type="Gene3D" id="2.60.40.1910">
    <property type="match status" value="1"/>
</dbReference>
<keyword evidence="15" id="KW-0472">Membrane</keyword>
<gene>
    <name evidence="25" type="ORF">EAG_10592</name>
</gene>
<dbReference type="GO" id="GO:0005737">
    <property type="term" value="C:cytoplasm"/>
    <property type="evidence" value="ECO:0007669"/>
    <property type="project" value="TreeGrafter"/>
</dbReference>
<evidence type="ECO:0000313" key="25">
    <source>
        <dbReference type="EMBL" id="EFN65598.1"/>
    </source>
</evidence>
<dbReference type="InterPro" id="IPR001930">
    <property type="entry name" value="Peptidase_M1"/>
</dbReference>
<keyword evidence="25" id="KW-0031">Aminopeptidase</keyword>
<dbReference type="GO" id="GO:0005886">
    <property type="term" value="C:plasma membrane"/>
    <property type="evidence" value="ECO:0007669"/>
    <property type="project" value="UniProtKB-SubCell"/>
</dbReference>
<evidence type="ECO:0000256" key="7">
    <source>
        <dbReference type="ARBA" id="ARBA00022692"/>
    </source>
</evidence>
<keyword evidence="11 19" id="KW-0862">Zinc</keyword>
<dbReference type="Pfam" id="PF17900">
    <property type="entry name" value="Peptidase_M1_N"/>
    <property type="match status" value="2"/>
</dbReference>
<feature type="domain" description="Peptidase M1 membrane alanine aminopeptidase" evidence="22">
    <location>
        <begin position="1195"/>
        <end position="1305"/>
    </location>
</feature>
<evidence type="ECO:0000256" key="15">
    <source>
        <dbReference type="ARBA" id="ARBA00023136"/>
    </source>
</evidence>
<feature type="signal peptide" evidence="21">
    <location>
        <begin position="1"/>
        <end position="16"/>
    </location>
</feature>
<feature type="binding site" evidence="19">
    <location>
        <position position="362"/>
    </location>
    <ligand>
        <name>Zn(2+)</name>
        <dbReference type="ChEBI" id="CHEBI:29105"/>
        <note>catalytic</note>
    </ligand>
</feature>
<evidence type="ECO:0000256" key="16">
    <source>
        <dbReference type="ARBA" id="ARBA00023180"/>
    </source>
</evidence>
<evidence type="ECO:0000256" key="3">
    <source>
        <dbReference type="ARBA" id="ARBA00010136"/>
    </source>
</evidence>
<evidence type="ECO:0000256" key="14">
    <source>
        <dbReference type="ARBA" id="ARBA00023049"/>
    </source>
</evidence>
<evidence type="ECO:0000256" key="4">
    <source>
        <dbReference type="ARBA" id="ARBA00022475"/>
    </source>
</evidence>
<dbReference type="FunFam" id="2.60.40.1910:FF:000008">
    <property type="entry name" value="Aminopeptidase"/>
    <property type="match status" value="1"/>
</dbReference>
<dbReference type="InterPro" id="IPR045357">
    <property type="entry name" value="Aminopeptidase_N-like_N"/>
</dbReference>
<comment type="subcellular location">
    <subcellularLocation>
        <location evidence="2">Cell membrane</location>
        <topology evidence="2">Lipid-anchor</topology>
        <topology evidence="2">GPI-anchor</topology>
    </subcellularLocation>
    <subcellularLocation>
        <location evidence="1">Membrane</location>
        <topology evidence="1">Single-pass type II membrane protein</topology>
    </subcellularLocation>
</comment>
<keyword evidence="4" id="KW-1003">Cell membrane</keyword>
<dbReference type="InParanoid" id="E2ALS8"/>
<evidence type="ECO:0000256" key="10">
    <source>
        <dbReference type="ARBA" id="ARBA00022801"/>
    </source>
</evidence>
<dbReference type="InterPro" id="IPR014782">
    <property type="entry name" value="Peptidase_M1_dom"/>
</dbReference>
<evidence type="ECO:0000256" key="21">
    <source>
        <dbReference type="SAM" id="SignalP"/>
    </source>
</evidence>
<dbReference type="InterPro" id="IPR024571">
    <property type="entry name" value="ERAP1-like_C_dom"/>
</dbReference>
<dbReference type="GO" id="GO:0042277">
    <property type="term" value="F:peptide binding"/>
    <property type="evidence" value="ECO:0007669"/>
    <property type="project" value="TreeGrafter"/>
</dbReference>
<name>E2ALS8_CAMFO</name>
<evidence type="ECO:0000256" key="18">
    <source>
        <dbReference type="PIRSR" id="PIRSR634016-1"/>
    </source>
</evidence>
<keyword evidence="9 21" id="KW-0732">Signal</keyword>
<dbReference type="Gene3D" id="2.60.40.1730">
    <property type="entry name" value="tricorn interacting facor f3 domain"/>
    <property type="match status" value="2"/>
</dbReference>
<dbReference type="Gene3D" id="1.25.50.20">
    <property type="match status" value="1"/>
</dbReference>
<dbReference type="FunFam" id="2.60.40.1730:FF:000012">
    <property type="entry name" value="Aminopeptidase N"/>
    <property type="match status" value="2"/>
</dbReference>
<keyword evidence="12" id="KW-0735">Signal-anchor</keyword>
<dbReference type="GO" id="GO:0070006">
    <property type="term" value="F:metalloaminopeptidase activity"/>
    <property type="evidence" value="ECO:0007669"/>
    <property type="project" value="TreeGrafter"/>
</dbReference>
<dbReference type="FunFam" id="1.10.390.10:FF:000019">
    <property type="entry name" value="Aminopeptidase"/>
    <property type="match status" value="1"/>
</dbReference>
<keyword evidence="5" id="KW-0336">GPI-anchor</keyword>
<sequence>MRYLLPLILVLATCWAGIPIPESVNPQPIQEILDDYRLPKDVIPTNYVIELTPYLDTKDKKNFTFDGHSEIDLEIEKNTKTITFHANKLNITDIKLNYSKNEEPINILNTEINEQKDFVTLNLEKELNSTLKNIRLILNFTGVLNDNLRGFYRSSYQDGNETRWLATTHFEPVAARQAFPCWDEPALKATFNIIINYSTNKNYHALSNMLGNEKNGTTTFSQTQNMSTYLVAFVVSDYKNNTNKEENLSVWTRPNAINSTNFSLEIGQETLKVLYNFTGIDYYTKNIPGIKMDQISIPDFAAGAMENWGLVTYRESGLLYTEGKSTTQDKQAIAKVIAHEFAHQWFGDLVTCDWWDYIWLNEGFATFFEYYTTEQVVQNLYNQSWRLMDQFVIKNLQASAFVTDATIKTRPLNPDVSVKTPAQINSLFDDIAYKKGGSILRMLQQFLTEDIFQKGLRQYLNTNQFKSVTPPQLFEAFVDEKIDKILPNNTSLMDVMDSWLNKSGYPVVTVSKISESKFNLTQERFFLVKPMKKDTTQWYIPITYVEEKALNDIQSGWMIPEKPTIVTINNVSNWILFNKNQTGYYRVNYDEENWKKLAEYLNTDFKNISSTNRAQLIDDALNLARTGYLSYNVSLQITTYLSKETDYIPWYAAVRAFDYLDGVLHGSNFSNSFHIFVAKNIANFTKAVNYTNPEGEHVEKLGKVLALDIACKYGMKNCENFAQGKLNEWLEEKEKLSPDLKNGIICAGLRKGNEETWKKIIEKYKKNKEEQPNILAGLGCASKDIANKFLNSTIEKDPIIDIFSAMNTIVERNAEAFEILLDFINAHIKEIQKADKDNTKLPTFFNKLANKVSSFEQYIKLSEAVYEHLGDFEKFTGWDSALENLAWIKSYQEEVGKFIEENIKEQDSTTTSSATSFTLASFLIFERRIGMAILKLFMNVGLIFTATAALPVDADSSNDTHVINYRLPDNVAPMHYNIKLIPYIEEGNFTFDGESAINITIRHVTQNLSLHTLELTIDDAATSLFDKDGIVHMPTTYSYDFITHILVLYFDHELSPGNYTLKMRYVGILNDDLHGFFRVSYVNEEGNLEWLAASHFEATWARQAFPCWDEPALKATFDISIKHHRNYTALSNMPIRKQSDDGNENGMVWTYFHTTPIMSTYLVAFVVADYVRVPNKDGTVNMWCRSTLAPYTKFAQEVAQKSGQLLTEYTNSTDKVPKMDHVAVPKFAAGAMENWGLIIYVEKSFAYNDKIDTISTKQDIAVTAAHEMAHQWFGNVVTPSWWSHLWLSEGLATFFEDYILNQSYLIEILDGLIKNVGYEENPDEDDLTKLQRTKALKWACTLGHSECKRMATVKLNEHFENPITHKKYNMDDALNDIIDNVYSNEQLDEISKFVKNKFKEEVFRNIQDKVNDRKIELLDIFASFRPPVIEERK</sequence>
<evidence type="ECO:0000256" key="12">
    <source>
        <dbReference type="ARBA" id="ARBA00022968"/>
    </source>
</evidence>
<feature type="active site" description="Proton acceptor" evidence="18">
    <location>
        <position position="340"/>
    </location>
</feature>
<evidence type="ECO:0000256" key="20">
    <source>
        <dbReference type="PIRSR" id="PIRSR634016-4"/>
    </source>
</evidence>
<evidence type="ECO:0000256" key="19">
    <source>
        <dbReference type="PIRSR" id="PIRSR634016-3"/>
    </source>
</evidence>
<dbReference type="PANTHER" id="PTHR11533">
    <property type="entry name" value="PROTEASE M1 ZINC METALLOPROTEASE"/>
    <property type="match status" value="1"/>
</dbReference>
<feature type="domain" description="Aminopeptidase N-like N-terminal" evidence="24">
    <location>
        <begin position="44"/>
        <end position="230"/>
    </location>
</feature>
<feature type="binding site" evidence="19">
    <location>
        <position position="339"/>
    </location>
    <ligand>
        <name>Zn(2+)</name>
        <dbReference type="ChEBI" id="CHEBI:29105"/>
        <note>catalytic</note>
    </ligand>
</feature>
<keyword evidence="14" id="KW-0482">Metalloprotease</keyword>
<evidence type="ECO:0000259" key="22">
    <source>
        <dbReference type="Pfam" id="PF01433"/>
    </source>
</evidence>
<evidence type="ECO:0000256" key="1">
    <source>
        <dbReference type="ARBA" id="ARBA00004606"/>
    </source>
</evidence>
<dbReference type="Pfam" id="PF11838">
    <property type="entry name" value="ERAP1_C"/>
    <property type="match status" value="1"/>
</dbReference>
<dbReference type="GO" id="GO:0006508">
    <property type="term" value="P:proteolysis"/>
    <property type="evidence" value="ECO:0007669"/>
    <property type="project" value="UniProtKB-KW"/>
</dbReference>
<keyword evidence="13" id="KW-1133">Transmembrane helix</keyword>
<organism evidence="26">
    <name type="scientific">Camponotus floridanus</name>
    <name type="common">Florida carpenter ant</name>
    <dbReference type="NCBI Taxonomy" id="104421"/>
    <lineage>
        <taxon>Eukaryota</taxon>
        <taxon>Metazoa</taxon>
        <taxon>Ecdysozoa</taxon>
        <taxon>Arthropoda</taxon>
        <taxon>Hexapoda</taxon>
        <taxon>Insecta</taxon>
        <taxon>Pterygota</taxon>
        <taxon>Neoptera</taxon>
        <taxon>Endopterygota</taxon>
        <taxon>Hymenoptera</taxon>
        <taxon>Apocrita</taxon>
        <taxon>Aculeata</taxon>
        <taxon>Formicoidea</taxon>
        <taxon>Formicidae</taxon>
        <taxon>Formicinae</taxon>
        <taxon>Camponotus</taxon>
    </lineage>
</organism>
<keyword evidence="17" id="KW-0449">Lipoprotein</keyword>
<evidence type="ECO:0000259" key="24">
    <source>
        <dbReference type="Pfam" id="PF17900"/>
    </source>
</evidence>
<dbReference type="InterPro" id="IPR042097">
    <property type="entry name" value="Aminopeptidase_N-like_N_sf"/>
</dbReference>
<dbReference type="OrthoDB" id="510539at2759"/>
<reference evidence="25 26" key="1">
    <citation type="journal article" date="2010" name="Science">
        <title>Genomic comparison of the ants Camponotus floridanus and Harpegnathos saltator.</title>
        <authorList>
            <person name="Bonasio R."/>
            <person name="Zhang G."/>
            <person name="Ye C."/>
            <person name="Mutti N.S."/>
            <person name="Fang X."/>
            <person name="Qin N."/>
            <person name="Donahue G."/>
            <person name="Yang P."/>
            <person name="Li Q."/>
            <person name="Li C."/>
            <person name="Zhang P."/>
            <person name="Huang Z."/>
            <person name="Berger S.L."/>
            <person name="Reinberg D."/>
            <person name="Wang J."/>
            <person name="Liebig J."/>
        </authorList>
    </citation>
    <scope>NUCLEOTIDE SEQUENCE [LARGE SCALE GENOMIC DNA]</scope>
    <source>
        <strain evidence="26">C129</strain>
    </source>
</reference>
<evidence type="ECO:0000256" key="2">
    <source>
        <dbReference type="ARBA" id="ARBA00004609"/>
    </source>
</evidence>
<dbReference type="STRING" id="104421.E2ALS8"/>
<dbReference type="Proteomes" id="UP000000311">
    <property type="component" value="Unassembled WGS sequence"/>
</dbReference>
<evidence type="ECO:0000256" key="8">
    <source>
        <dbReference type="ARBA" id="ARBA00022723"/>
    </source>
</evidence>
<dbReference type="SUPFAM" id="SSF55486">
    <property type="entry name" value="Metalloproteases ('zincins'), catalytic domain"/>
    <property type="match status" value="2"/>
</dbReference>
<dbReference type="GO" id="GO:0098552">
    <property type="term" value="C:side of membrane"/>
    <property type="evidence" value="ECO:0007669"/>
    <property type="project" value="UniProtKB-KW"/>
</dbReference>
<dbReference type="PANTHER" id="PTHR11533:SF301">
    <property type="entry name" value="AMINOPEPTIDASE"/>
    <property type="match status" value="1"/>
</dbReference>
<evidence type="ECO:0000256" key="9">
    <source>
        <dbReference type="ARBA" id="ARBA00022729"/>
    </source>
</evidence>
<evidence type="ECO:0000256" key="11">
    <source>
        <dbReference type="ARBA" id="ARBA00022833"/>
    </source>
</evidence>
<evidence type="ECO:0000256" key="5">
    <source>
        <dbReference type="ARBA" id="ARBA00022622"/>
    </source>
</evidence>
<dbReference type="OMA" id="TKIVFHE"/>
<dbReference type="InterPro" id="IPR034016">
    <property type="entry name" value="M1_APN-typ"/>
</dbReference>
<keyword evidence="10" id="KW-0378">Hydrolase</keyword>
<dbReference type="GO" id="GO:0005615">
    <property type="term" value="C:extracellular space"/>
    <property type="evidence" value="ECO:0007669"/>
    <property type="project" value="TreeGrafter"/>
</dbReference>
<comment type="cofactor">
    <cofactor evidence="19">
        <name>Zn(2+)</name>
        <dbReference type="ChEBI" id="CHEBI:29105"/>
    </cofactor>
    <text evidence="19">Binds 1 zinc ion per subunit.</text>
</comment>
<protein>
    <submittedName>
        <fullName evidence="25">Aminopeptidase N</fullName>
    </submittedName>
</protein>
<dbReference type="EMBL" id="GL440629">
    <property type="protein sequence ID" value="EFN65598.1"/>
    <property type="molecule type" value="Genomic_DNA"/>
</dbReference>
<comment type="similarity">
    <text evidence="3">Belongs to the peptidase M1 family.</text>
</comment>
<feature type="domain" description="Aminopeptidase N-like N-terminal" evidence="24">
    <location>
        <begin position="973"/>
        <end position="1162"/>
    </location>
</feature>
<feature type="binding site" evidence="19">
    <location>
        <position position="343"/>
    </location>
    <ligand>
        <name>Zn(2+)</name>
        <dbReference type="ChEBI" id="CHEBI:29105"/>
        <note>catalytic</note>
    </ligand>
</feature>
<keyword evidence="7" id="KW-0812">Transmembrane</keyword>
<proteinExistence type="inferred from homology"/>
<dbReference type="SUPFAM" id="SSF63737">
    <property type="entry name" value="Leukotriene A4 hydrolase N-terminal domain"/>
    <property type="match status" value="2"/>
</dbReference>
<evidence type="ECO:0000259" key="23">
    <source>
        <dbReference type="Pfam" id="PF11838"/>
    </source>
</evidence>
<feature type="domain" description="Peptidase M1 membrane alanine aminopeptidase" evidence="22">
    <location>
        <begin position="262"/>
        <end position="499"/>
    </location>
</feature>
<dbReference type="GO" id="GO:0043171">
    <property type="term" value="P:peptide catabolic process"/>
    <property type="evidence" value="ECO:0007669"/>
    <property type="project" value="TreeGrafter"/>
</dbReference>
<dbReference type="Pfam" id="PF01433">
    <property type="entry name" value="Peptidase_M1"/>
    <property type="match status" value="2"/>
</dbReference>
<keyword evidence="6" id="KW-0645">Protease</keyword>
<evidence type="ECO:0000313" key="26">
    <source>
        <dbReference type="Proteomes" id="UP000000311"/>
    </source>
</evidence>
<dbReference type="Gene3D" id="1.10.390.10">
    <property type="entry name" value="Neutral Protease Domain 2"/>
    <property type="match status" value="2"/>
</dbReference>
<dbReference type="PRINTS" id="PR00756">
    <property type="entry name" value="ALADIPTASE"/>
</dbReference>
<evidence type="ECO:0000256" key="17">
    <source>
        <dbReference type="ARBA" id="ARBA00023288"/>
    </source>
</evidence>
<feature type="domain" description="ERAP1-like C-terminal" evidence="23">
    <location>
        <begin position="574"/>
        <end position="868"/>
    </location>
</feature>
<feature type="site" description="Transition state stabilizer" evidence="20">
    <location>
        <position position="433"/>
    </location>
</feature>
<evidence type="ECO:0000256" key="13">
    <source>
        <dbReference type="ARBA" id="ARBA00022989"/>
    </source>
</evidence>
<dbReference type="InterPro" id="IPR027268">
    <property type="entry name" value="Peptidase_M4/M1_CTD_sf"/>
</dbReference>
<accession>E2ALS8</accession>
<feature type="chain" id="PRO_5003157028" evidence="21">
    <location>
        <begin position="17"/>
        <end position="1433"/>
    </location>
</feature>